<gene>
    <name evidence="2" type="ORF">H8J20_15770</name>
</gene>
<sequence length="67" mass="7668">MFRTMNDDVLEALFIEGLTRVEQDRCMQYLYDKGHNVPAIAKKFNLSQASVYSRINANRGRGPAFKA</sequence>
<comment type="caution">
    <text evidence="2">The sequence shown here is derived from an EMBL/GenBank/DDBJ whole genome shotgun (WGS) entry which is preliminary data.</text>
</comment>
<organism evidence="2 3">
    <name type="scientific">Serratia fonticola</name>
    <dbReference type="NCBI Taxonomy" id="47917"/>
    <lineage>
        <taxon>Bacteria</taxon>
        <taxon>Pseudomonadati</taxon>
        <taxon>Pseudomonadota</taxon>
        <taxon>Gammaproteobacteria</taxon>
        <taxon>Enterobacterales</taxon>
        <taxon>Yersiniaceae</taxon>
        <taxon>Serratia</taxon>
    </lineage>
</organism>
<proteinExistence type="predicted"/>
<dbReference type="AlphaFoldDB" id="A0AAW3WT13"/>
<evidence type="ECO:0000313" key="3">
    <source>
        <dbReference type="Proteomes" id="UP000659084"/>
    </source>
</evidence>
<dbReference type="InterPro" id="IPR055247">
    <property type="entry name" value="InsJ-like_HTH"/>
</dbReference>
<dbReference type="Proteomes" id="UP000659084">
    <property type="component" value="Unassembled WGS sequence"/>
</dbReference>
<feature type="domain" description="Insertion element IS150 protein InsJ-like helix-turn-helix" evidence="1">
    <location>
        <begin position="29"/>
        <end position="64"/>
    </location>
</feature>
<dbReference type="Pfam" id="PF13518">
    <property type="entry name" value="HTH_28"/>
    <property type="match status" value="1"/>
</dbReference>
<name>A0AAW3WT13_SERFO</name>
<accession>A0AAW3WT13</accession>
<reference evidence="2" key="1">
    <citation type="submission" date="2020-08" db="EMBL/GenBank/DDBJ databases">
        <title>Food and environmental bacterial isolates.</title>
        <authorList>
            <person name="Richter L."/>
            <person name="Du Plessis E.M."/>
            <person name="Duvenage S."/>
            <person name="Allam M."/>
            <person name="Korsten L."/>
        </authorList>
    </citation>
    <scope>NUCLEOTIDE SEQUENCE</scope>
    <source>
        <strain evidence="2">UPMP2127</strain>
    </source>
</reference>
<protein>
    <submittedName>
        <fullName evidence="2">Helix-turn-helix domain-containing protein</fullName>
    </submittedName>
</protein>
<evidence type="ECO:0000259" key="1">
    <source>
        <dbReference type="Pfam" id="PF13518"/>
    </source>
</evidence>
<evidence type="ECO:0000313" key="2">
    <source>
        <dbReference type="EMBL" id="MBC3213607.1"/>
    </source>
</evidence>
<dbReference type="EMBL" id="JACNYO010000016">
    <property type="protein sequence ID" value="MBC3213607.1"/>
    <property type="molecule type" value="Genomic_DNA"/>
</dbReference>
<dbReference type="RefSeq" id="WP_037376260.1">
    <property type="nucleotide sequence ID" value="NZ_JACBIV010000011.1"/>
</dbReference>